<organism evidence="5 6">
    <name type="scientific">Parafilimonas terrae</name>
    <dbReference type="NCBI Taxonomy" id="1465490"/>
    <lineage>
        <taxon>Bacteria</taxon>
        <taxon>Pseudomonadati</taxon>
        <taxon>Bacteroidota</taxon>
        <taxon>Chitinophagia</taxon>
        <taxon>Chitinophagales</taxon>
        <taxon>Chitinophagaceae</taxon>
        <taxon>Parafilimonas</taxon>
    </lineage>
</organism>
<gene>
    <name evidence="5" type="ORF">SAMN05444277_106138</name>
</gene>
<keyword evidence="6" id="KW-1185">Reference proteome</keyword>
<reference evidence="5 6" key="1">
    <citation type="submission" date="2016-10" db="EMBL/GenBank/DDBJ databases">
        <authorList>
            <person name="de Groot N.N."/>
        </authorList>
    </citation>
    <scope>NUCLEOTIDE SEQUENCE [LARGE SCALE GENOMIC DNA]</scope>
    <source>
        <strain evidence="5 6">DSM 28286</strain>
    </source>
</reference>
<dbReference type="EMBL" id="FOXQ01000006">
    <property type="protein sequence ID" value="SFQ18208.1"/>
    <property type="molecule type" value="Genomic_DNA"/>
</dbReference>
<keyword evidence="2" id="KW-0175">Coiled coil</keyword>
<dbReference type="OrthoDB" id="9806939at2"/>
<dbReference type="GO" id="GO:1990281">
    <property type="term" value="C:efflux pump complex"/>
    <property type="evidence" value="ECO:0007669"/>
    <property type="project" value="TreeGrafter"/>
</dbReference>
<dbReference type="NCBIfam" id="TIGR01730">
    <property type="entry name" value="RND_mfp"/>
    <property type="match status" value="1"/>
</dbReference>
<dbReference type="RefSeq" id="WP_090658463.1">
    <property type="nucleotide sequence ID" value="NZ_FOXQ01000006.1"/>
</dbReference>
<dbReference type="Proteomes" id="UP000199031">
    <property type="component" value="Unassembled WGS sequence"/>
</dbReference>
<dbReference type="InterPro" id="IPR006143">
    <property type="entry name" value="RND_pump_MFP"/>
</dbReference>
<protein>
    <submittedName>
        <fullName evidence="5">RND family efflux transporter, MFP subunit</fullName>
    </submittedName>
</protein>
<dbReference type="InterPro" id="IPR058627">
    <property type="entry name" value="MdtA-like_C"/>
</dbReference>
<evidence type="ECO:0000256" key="1">
    <source>
        <dbReference type="ARBA" id="ARBA00009477"/>
    </source>
</evidence>
<feature type="coiled-coil region" evidence="2">
    <location>
        <begin position="28"/>
        <end position="55"/>
    </location>
</feature>
<dbReference type="Gene3D" id="1.10.287.470">
    <property type="entry name" value="Helix hairpin bin"/>
    <property type="match status" value="1"/>
</dbReference>
<name>A0A1I5WF53_9BACT</name>
<evidence type="ECO:0000256" key="2">
    <source>
        <dbReference type="SAM" id="Coils"/>
    </source>
</evidence>
<dbReference type="Gene3D" id="2.40.420.20">
    <property type="match status" value="1"/>
</dbReference>
<dbReference type="InterPro" id="IPR058648">
    <property type="entry name" value="HH_CzcB-like"/>
</dbReference>
<evidence type="ECO:0000313" key="6">
    <source>
        <dbReference type="Proteomes" id="UP000199031"/>
    </source>
</evidence>
<dbReference type="Pfam" id="PF25893">
    <property type="entry name" value="HH_CzcB"/>
    <property type="match status" value="1"/>
</dbReference>
<dbReference type="GO" id="GO:0015562">
    <property type="term" value="F:efflux transmembrane transporter activity"/>
    <property type="evidence" value="ECO:0007669"/>
    <property type="project" value="TreeGrafter"/>
</dbReference>
<dbReference type="PROSITE" id="PS51257">
    <property type="entry name" value="PROKAR_LIPOPROTEIN"/>
    <property type="match status" value="1"/>
</dbReference>
<dbReference type="PANTHER" id="PTHR30469:SF15">
    <property type="entry name" value="HLYD FAMILY OF SECRETION PROTEINS"/>
    <property type="match status" value="1"/>
</dbReference>
<evidence type="ECO:0000259" key="3">
    <source>
        <dbReference type="Pfam" id="PF25893"/>
    </source>
</evidence>
<dbReference type="Gene3D" id="2.40.50.100">
    <property type="match status" value="1"/>
</dbReference>
<feature type="domain" description="Multidrug resistance protein MdtA-like C-terminal permuted SH3" evidence="4">
    <location>
        <begin position="309"/>
        <end position="372"/>
    </location>
</feature>
<feature type="domain" description="CzcB-like alpha-helical hairpin" evidence="3">
    <location>
        <begin position="135"/>
        <end position="189"/>
    </location>
</feature>
<sequence length="385" mass="42344">MNIVKHITVAVSLIILASCGGEKTGNTLAGKKAKLEQLKKQQEDINKQVADLQAEIIKLDPSANPEKAKLVAVKTLSTEDFQHYINLQGKIDAENIAYVTPRNQGGQVKALYVKQGDYVKKGQLLLKLDDAIYQTQLNQAHTQLKYAQDIYQRRNNLWKENIGTEVELTTAKNNVDQAQHQVDLIKEQLGYTNVYAEMSGVADEVTIKVGETFTGNPVAGGYIKLVNTSDLKATAQVPDNYLDKVKVGSTVKVILPDINDTLTSKITTAGKVIDPNSRTFQVEAKLPSNANFKPNQLALIRIMDYAANNTFTIPVNTLQTDEQGKYVLVAVTENGKTYARKKRVEAGQLYQDQLEIKSGLAAGDILITDGFQNLYDGQLITTSAS</sequence>
<proteinExistence type="inferred from homology"/>
<accession>A0A1I5WF53</accession>
<dbReference type="AlphaFoldDB" id="A0A1I5WF53"/>
<evidence type="ECO:0000313" key="5">
    <source>
        <dbReference type="EMBL" id="SFQ18208.1"/>
    </source>
</evidence>
<dbReference type="Pfam" id="PF25967">
    <property type="entry name" value="RND-MFP_C"/>
    <property type="match status" value="1"/>
</dbReference>
<dbReference type="PANTHER" id="PTHR30469">
    <property type="entry name" value="MULTIDRUG RESISTANCE PROTEIN MDTA"/>
    <property type="match status" value="1"/>
</dbReference>
<comment type="similarity">
    <text evidence="1">Belongs to the membrane fusion protein (MFP) (TC 8.A.1) family.</text>
</comment>
<dbReference type="Gene3D" id="2.40.30.170">
    <property type="match status" value="1"/>
</dbReference>
<evidence type="ECO:0000259" key="4">
    <source>
        <dbReference type="Pfam" id="PF25967"/>
    </source>
</evidence>
<dbReference type="SUPFAM" id="SSF111369">
    <property type="entry name" value="HlyD-like secretion proteins"/>
    <property type="match status" value="1"/>
</dbReference>
<dbReference type="STRING" id="1465490.SAMN05444277_106138"/>